<dbReference type="InterPro" id="IPR018391">
    <property type="entry name" value="PQQ_b-propeller_rpt"/>
</dbReference>
<evidence type="ECO:0000313" key="2">
    <source>
        <dbReference type="EMBL" id="QDU93156.1"/>
    </source>
</evidence>
<dbReference type="SMART" id="SM00564">
    <property type="entry name" value="PQQ"/>
    <property type="match status" value="4"/>
</dbReference>
<evidence type="ECO:0000313" key="3">
    <source>
        <dbReference type="Proteomes" id="UP000317648"/>
    </source>
</evidence>
<dbReference type="Proteomes" id="UP000317648">
    <property type="component" value="Chromosome"/>
</dbReference>
<feature type="domain" description="Pyrrolo-quinoline quinone repeat" evidence="1">
    <location>
        <begin position="116"/>
        <end position="287"/>
    </location>
</feature>
<dbReference type="InterPro" id="IPR015943">
    <property type="entry name" value="WD40/YVTN_repeat-like_dom_sf"/>
</dbReference>
<dbReference type="AlphaFoldDB" id="A0A518DMT8"/>
<evidence type="ECO:0000259" key="1">
    <source>
        <dbReference type="Pfam" id="PF13360"/>
    </source>
</evidence>
<accession>A0A518DMT8</accession>
<dbReference type="PANTHER" id="PTHR34512">
    <property type="entry name" value="CELL SURFACE PROTEIN"/>
    <property type="match status" value="1"/>
</dbReference>
<sequence length="428" mass="45848">MIWSVGEKSVWWGMLAAGATLLAGGCSGSTKPVAVKDPAAIAKAAAVEPAEGDWPWWMGPTRDNHAAGELPPLTWDENTNVVWRADLSGSGHASPIVEGDAVFVATADEKSQTKSLICLDRQDGKQRWQTIVHRGSFMHIHPKNSQASATPACDGEQVYTVFMIDGGIWATALDRQGEIVWQTKAGDFRSLHGYGSSPLLYKSLLIVAGDSSGGGFLTALYRDSGEIAWRTARESNNSFGTPILMERDGKQQIVLAGHSRLIGYDPDTGQELWNAEGPAATTANTVVSDGSLIFASGGHPERNLYAVDPATGSIAWQQNVKVYVPSLLTVGKRLLALSDDGVARLYEADSGKRVWQERLGGDFTASPVACGEYVFATNEAGLTYVFRAGDKLEPATENQLGTHGFATPVICGGRLYLRTENALYCIGN</sequence>
<dbReference type="SUPFAM" id="SSF50998">
    <property type="entry name" value="Quinoprotein alcohol dehydrogenase-like"/>
    <property type="match status" value="1"/>
</dbReference>
<dbReference type="Gene3D" id="2.130.10.10">
    <property type="entry name" value="YVTN repeat-like/Quinoprotein amine dehydrogenase"/>
    <property type="match status" value="1"/>
</dbReference>
<dbReference type="PANTHER" id="PTHR34512:SF30">
    <property type="entry name" value="OUTER MEMBRANE PROTEIN ASSEMBLY FACTOR BAMB"/>
    <property type="match status" value="1"/>
</dbReference>
<protein>
    <submittedName>
        <fullName evidence="2">Outer membrane biogenesis protein BamB</fullName>
    </submittedName>
</protein>
<name>A0A518DMT8_9BACT</name>
<dbReference type="Pfam" id="PF13360">
    <property type="entry name" value="PQQ_2"/>
    <property type="match status" value="1"/>
</dbReference>
<dbReference type="InterPro" id="IPR002372">
    <property type="entry name" value="PQQ_rpt_dom"/>
</dbReference>
<keyword evidence="3" id="KW-1185">Reference proteome</keyword>
<dbReference type="EMBL" id="CP036433">
    <property type="protein sequence ID" value="QDU93156.1"/>
    <property type="molecule type" value="Genomic_DNA"/>
</dbReference>
<dbReference type="InterPro" id="IPR011047">
    <property type="entry name" value="Quinoprotein_ADH-like_sf"/>
</dbReference>
<gene>
    <name evidence="2" type="ORF">Pla8534_09350</name>
</gene>
<proteinExistence type="predicted"/>
<dbReference type="RefSeq" id="WP_197443000.1">
    <property type="nucleotide sequence ID" value="NZ_CP036433.1"/>
</dbReference>
<organism evidence="2 3">
    <name type="scientific">Lignipirellula cremea</name>
    <dbReference type="NCBI Taxonomy" id="2528010"/>
    <lineage>
        <taxon>Bacteria</taxon>
        <taxon>Pseudomonadati</taxon>
        <taxon>Planctomycetota</taxon>
        <taxon>Planctomycetia</taxon>
        <taxon>Pirellulales</taxon>
        <taxon>Pirellulaceae</taxon>
        <taxon>Lignipirellula</taxon>
    </lineage>
</organism>
<dbReference type="Gene3D" id="2.40.10.480">
    <property type="match status" value="1"/>
</dbReference>
<reference evidence="2 3" key="1">
    <citation type="submission" date="2019-02" db="EMBL/GenBank/DDBJ databases">
        <title>Deep-cultivation of Planctomycetes and their phenomic and genomic characterization uncovers novel biology.</title>
        <authorList>
            <person name="Wiegand S."/>
            <person name="Jogler M."/>
            <person name="Boedeker C."/>
            <person name="Pinto D."/>
            <person name="Vollmers J."/>
            <person name="Rivas-Marin E."/>
            <person name="Kohn T."/>
            <person name="Peeters S.H."/>
            <person name="Heuer A."/>
            <person name="Rast P."/>
            <person name="Oberbeckmann S."/>
            <person name="Bunk B."/>
            <person name="Jeske O."/>
            <person name="Meyerdierks A."/>
            <person name="Storesund J.E."/>
            <person name="Kallscheuer N."/>
            <person name="Luecker S."/>
            <person name="Lage O.M."/>
            <person name="Pohl T."/>
            <person name="Merkel B.J."/>
            <person name="Hornburger P."/>
            <person name="Mueller R.-W."/>
            <person name="Bruemmer F."/>
            <person name="Labrenz M."/>
            <person name="Spormann A.M."/>
            <person name="Op den Camp H."/>
            <person name="Overmann J."/>
            <person name="Amann R."/>
            <person name="Jetten M.S.M."/>
            <person name="Mascher T."/>
            <person name="Medema M.H."/>
            <person name="Devos D.P."/>
            <person name="Kaster A.-K."/>
            <person name="Ovreas L."/>
            <person name="Rohde M."/>
            <person name="Galperin M.Y."/>
            <person name="Jogler C."/>
        </authorList>
    </citation>
    <scope>NUCLEOTIDE SEQUENCE [LARGE SCALE GENOMIC DNA]</scope>
    <source>
        <strain evidence="2 3">Pla85_3_4</strain>
    </source>
</reference>
<dbReference type="KEGG" id="lcre:Pla8534_09350"/>